<dbReference type="InParanoid" id="A0A1V9Y2U3"/>
<dbReference type="OrthoDB" id="6515414at2759"/>
<dbReference type="Proteomes" id="UP000192247">
    <property type="component" value="Unassembled WGS sequence"/>
</dbReference>
<name>A0A1V9Y2U3_9ACAR</name>
<keyword evidence="4" id="KW-1185">Reference proteome</keyword>
<feature type="chain" id="PRO_5012686840" evidence="2">
    <location>
        <begin position="16"/>
        <end position="240"/>
    </location>
</feature>
<keyword evidence="1" id="KW-1133">Transmembrane helix</keyword>
<comment type="caution">
    <text evidence="3">The sequence shown here is derived from an EMBL/GenBank/DDBJ whole genome shotgun (WGS) entry which is preliminary data.</text>
</comment>
<proteinExistence type="predicted"/>
<evidence type="ECO:0000313" key="3">
    <source>
        <dbReference type="EMBL" id="OQR80066.1"/>
    </source>
</evidence>
<accession>A0A1V9Y2U3</accession>
<keyword evidence="1" id="KW-0812">Transmembrane</keyword>
<feature type="transmembrane region" description="Helical" evidence="1">
    <location>
        <begin position="133"/>
        <end position="153"/>
    </location>
</feature>
<dbReference type="EMBL" id="MNPL01000390">
    <property type="protein sequence ID" value="OQR80066.1"/>
    <property type="molecule type" value="Genomic_DNA"/>
</dbReference>
<keyword evidence="1" id="KW-0472">Membrane</keyword>
<keyword evidence="2" id="KW-0732">Signal</keyword>
<dbReference type="AlphaFoldDB" id="A0A1V9Y2U3"/>
<feature type="transmembrane region" description="Helical" evidence="1">
    <location>
        <begin position="106"/>
        <end position="126"/>
    </location>
</feature>
<evidence type="ECO:0000256" key="2">
    <source>
        <dbReference type="SAM" id="SignalP"/>
    </source>
</evidence>
<sequence length="240" mass="26015">MVIVIMVQLVQFVNGTLTAPRAYGDLSGGENKEHYAGGAAVAWSDRPDCRIGVLHEHTSAYLDPVSNLTTCDTNSTCSSSFESVSTQPPERPAAWRFKCSGVCPTATYLMINLVWMSAGIAGIALGNLVNKRYFSILLVSVFGLMVAVIYRFFYDLEHMDTTPNPPSSIYPPTPTSHRSLPPCYSSVVRSETPPPTYNEYLGMVRAHQLTQLSGKAAILPPPTISSVIGNSSKSSVELHV</sequence>
<feature type="signal peptide" evidence="2">
    <location>
        <begin position="1"/>
        <end position="15"/>
    </location>
</feature>
<evidence type="ECO:0000313" key="4">
    <source>
        <dbReference type="Proteomes" id="UP000192247"/>
    </source>
</evidence>
<evidence type="ECO:0000256" key="1">
    <source>
        <dbReference type="SAM" id="Phobius"/>
    </source>
</evidence>
<gene>
    <name evidence="3" type="ORF">BIW11_05315</name>
</gene>
<organism evidence="3 4">
    <name type="scientific">Tropilaelaps mercedesae</name>
    <dbReference type="NCBI Taxonomy" id="418985"/>
    <lineage>
        <taxon>Eukaryota</taxon>
        <taxon>Metazoa</taxon>
        <taxon>Ecdysozoa</taxon>
        <taxon>Arthropoda</taxon>
        <taxon>Chelicerata</taxon>
        <taxon>Arachnida</taxon>
        <taxon>Acari</taxon>
        <taxon>Parasitiformes</taxon>
        <taxon>Mesostigmata</taxon>
        <taxon>Gamasina</taxon>
        <taxon>Dermanyssoidea</taxon>
        <taxon>Laelapidae</taxon>
        <taxon>Tropilaelaps</taxon>
    </lineage>
</organism>
<protein>
    <submittedName>
        <fullName evidence="3">Uncharacterized protein</fullName>
    </submittedName>
</protein>
<reference evidence="3 4" key="1">
    <citation type="journal article" date="2017" name="Gigascience">
        <title>Draft genome of the honey bee ectoparasitic mite, Tropilaelaps mercedesae, is shaped by the parasitic life history.</title>
        <authorList>
            <person name="Dong X."/>
            <person name="Armstrong S.D."/>
            <person name="Xia D."/>
            <person name="Makepeace B.L."/>
            <person name="Darby A.C."/>
            <person name="Kadowaki T."/>
        </authorList>
    </citation>
    <scope>NUCLEOTIDE SEQUENCE [LARGE SCALE GENOMIC DNA]</scope>
    <source>
        <strain evidence="3">Wuxi-XJTLU</strain>
    </source>
</reference>